<dbReference type="Gene3D" id="1.25.40.10">
    <property type="entry name" value="Tetratricopeptide repeat domain"/>
    <property type="match status" value="1"/>
</dbReference>
<evidence type="ECO:0000256" key="1">
    <source>
        <dbReference type="ARBA" id="ARBA00004496"/>
    </source>
</evidence>
<evidence type="ECO:0000256" key="3">
    <source>
        <dbReference type="ARBA" id="ARBA00022490"/>
    </source>
</evidence>
<evidence type="ECO:0000256" key="11">
    <source>
        <dbReference type="ARBA" id="ARBA00064265"/>
    </source>
</evidence>
<dbReference type="EMBL" id="CH916375">
    <property type="protein sequence ID" value="EDV98073.1"/>
    <property type="molecule type" value="Genomic_DNA"/>
</dbReference>
<evidence type="ECO:0000256" key="10">
    <source>
        <dbReference type="ARBA" id="ARBA00060325"/>
    </source>
</evidence>
<evidence type="ECO:0000259" key="15">
    <source>
        <dbReference type="PROSITE" id="PS50059"/>
    </source>
</evidence>
<keyword evidence="17" id="KW-1185">Reference proteome</keyword>
<evidence type="ECO:0000256" key="6">
    <source>
        <dbReference type="ARBA" id="ARBA00022803"/>
    </source>
</evidence>
<dbReference type="KEGG" id="dgr:6568874"/>
<evidence type="ECO:0000256" key="8">
    <source>
        <dbReference type="ARBA" id="ARBA00023158"/>
    </source>
</evidence>
<protein>
    <recommendedName>
        <fullName evidence="12">peptidylprolyl isomerase</fullName>
        <ecNumber evidence="12">5.2.1.8</ecNumber>
    </recommendedName>
</protein>
<evidence type="ECO:0000256" key="2">
    <source>
        <dbReference type="ARBA" id="ARBA00009648"/>
    </source>
</evidence>
<sequence>MDEAFSTSAQLLKEPLSFAELISSGAHFEVDTAHFNSNYCDDFNASDDGEEDVNEEEIEHEALISPWTRSFAELRELMTPIDEHIYKRITRAGVKEQGLVPDKARVALRYSAYWEGQSAPFDSSMLRGTKFEFETGQNVVLEGLEAAVRSMYIYEQSEFIISYKLLFHELGCPPRIKPHADGLFKIEVIGFTLIGDGQSLEQIAPEDRNKFSVVYPKAQDMHLHGKDCVKRGSYRNAITAFERAVASLNYCRLADEKDEVQQNELLITLYTNLMICYNKLNKPARVCTSMKALRLLTRNQPSCKALFQEGRALAALGEYEQARQAFVLAQVKQPNNKEISEEIINMEQRVSKYERSMREIWSRALGNKEKEKQKDKEDQKQKHDSNETEANNEISESVNQQFRRDFESQLEEFEKSSLRSLHMSRKMYTDKEFHVLRLLAKAHNMKLSLSSLDVEQMTLTKLQLK</sequence>
<evidence type="ECO:0000313" key="16">
    <source>
        <dbReference type="EMBL" id="EDV98073.1"/>
    </source>
</evidence>
<dbReference type="Gene3D" id="3.10.50.40">
    <property type="match status" value="1"/>
</dbReference>
<proteinExistence type="inferred from homology"/>
<accession>B4JVT5</accession>
<dbReference type="FunFam" id="1.25.40.10:FF:001397">
    <property type="entry name" value="Peptidylprolyl isomerase"/>
    <property type="match status" value="1"/>
</dbReference>
<dbReference type="PROSITE" id="PS50005">
    <property type="entry name" value="TPR"/>
    <property type="match status" value="1"/>
</dbReference>
<dbReference type="STRING" id="7222.B4JVT5"/>
<dbReference type="HOGENOM" id="CLU_013615_13_2_1"/>
<evidence type="ECO:0000313" key="17">
    <source>
        <dbReference type="Proteomes" id="UP000001070"/>
    </source>
</evidence>
<dbReference type="GO" id="GO:0003755">
    <property type="term" value="F:peptidyl-prolyl cis-trans isomerase activity"/>
    <property type="evidence" value="ECO:0007669"/>
    <property type="project" value="UniProtKB-KW"/>
</dbReference>
<dbReference type="AlphaFoldDB" id="B4JVT5"/>
<keyword evidence="7" id="KW-0896">Oogenesis</keyword>
<evidence type="ECO:0000256" key="7">
    <source>
        <dbReference type="ARBA" id="ARBA00022943"/>
    </source>
</evidence>
<evidence type="ECO:0000256" key="4">
    <source>
        <dbReference type="ARBA" id="ARBA00022737"/>
    </source>
</evidence>
<comment type="similarity">
    <text evidence="2">Belongs to the FKBP6 family.</text>
</comment>
<feature type="domain" description="PPIase FKBP-type" evidence="15">
    <location>
        <begin position="103"/>
        <end position="192"/>
    </location>
</feature>
<keyword evidence="12" id="KW-0413">Isomerase</keyword>
<keyword evidence="5" id="KW-0221">Differentiation</keyword>
<evidence type="ECO:0000256" key="14">
    <source>
        <dbReference type="SAM" id="MobiDB-lite"/>
    </source>
</evidence>
<dbReference type="PANTHER" id="PTHR46674">
    <property type="entry name" value="INACTIVE PEPTIDYL-PROLYL CIS-TRANS ISOMERASE FKBP6"/>
    <property type="match status" value="1"/>
</dbReference>
<evidence type="ECO:0000256" key="9">
    <source>
        <dbReference type="ARBA" id="ARBA00023254"/>
    </source>
</evidence>
<comment type="subcellular location">
    <subcellularLocation>
        <location evidence="1">Cytoplasm</location>
    </subcellularLocation>
</comment>
<reference evidence="16 17" key="1">
    <citation type="journal article" date="2007" name="Nature">
        <title>Evolution of genes and genomes on the Drosophila phylogeny.</title>
        <authorList>
            <consortium name="Drosophila 12 Genomes Consortium"/>
            <person name="Clark A.G."/>
            <person name="Eisen M.B."/>
            <person name="Smith D.R."/>
            <person name="Bergman C.M."/>
            <person name="Oliver B."/>
            <person name="Markow T.A."/>
            <person name="Kaufman T.C."/>
            <person name="Kellis M."/>
            <person name="Gelbart W."/>
            <person name="Iyer V.N."/>
            <person name="Pollard D.A."/>
            <person name="Sackton T.B."/>
            <person name="Larracuente A.M."/>
            <person name="Singh N.D."/>
            <person name="Abad J.P."/>
            <person name="Abt D.N."/>
            <person name="Adryan B."/>
            <person name="Aguade M."/>
            <person name="Akashi H."/>
            <person name="Anderson W.W."/>
            <person name="Aquadro C.F."/>
            <person name="Ardell D.H."/>
            <person name="Arguello R."/>
            <person name="Artieri C.G."/>
            <person name="Barbash D.A."/>
            <person name="Barker D."/>
            <person name="Barsanti P."/>
            <person name="Batterham P."/>
            <person name="Batzoglou S."/>
            <person name="Begun D."/>
            <person name="Bhutkar A."/>
            <person name="Blanco E."/>
            <person name="Bosak S.A."/>
            <person name="Bradley R.K."/>
            <person name="Brand A.D."/>
            <person name="Brent M.R."/>
            <person name="Brooks A.N."/>
            <person name="Brown R.H."/>
            <person name="Butlin R.K."/>
            <person name="Caggese C."/>
            <person name="Calvi B.R."/>
            <person name="Bernardo de Carvalho A."/>
            <person name="Caspi A."/>
            <person name="Castrezana S."/>
            <person name="Celniker S.E."/>
            <person name="Chang J.L."/>
            <person name="Chapple C."/>
            <person name="Chatterji S."/>
            <person name="Chinwalla A."/>
            <person name="Civetta A."/>
            <person name="Clifton S.W."/>
            <person name="Comeron J.M."/>
            <person name="Costello J.C."/>
            <person name="Coyne J.A."/>
            <person name="Daub J."/>
            <person name="David R.G."/>
            <person name="Delcher A.L."/>
            <person name="Delehaunty K."/>
            <person name="Do C.B."/>
            <person name="Ebling H."/>
            <person name="Edwards K."/>
            <person name="Eickbush T."/>
            <person name="Evans J.D."/>
            <person name="Filipski A."/>
            <person name="Findeiss S."/>
            <person name="Freyhult E."/>
            <person name="Fulton L."/>
            <person name="Fulton R."/>
            <person name="Garcia A.C."/>
            <person name="Gardiner A."/>
            <person name="Garfield D.A."/>
            <person name="Garvin B.E."/>
            <person name="Gibson G."/>
            <person name="Gilbert D."/>
            <person name="Gnerre S."/>
            <person name="Godfrey J."/>
            <person name="Good R."/>
            <person name="Gotea V."/>
            <person name="Gravely B."/>
            <person name="Greenberg A.J."/>
            <person name="Griffiths-Jones S."/>
            <person name="Gross S."/>
            <person name="Guigo R."/>
            <person name="Gustafson E.A."/>
            <person name="Haerty W."/>
            <person name="Hahn M.W."/>
            <person name="Halligan D.L."/>
            <person name="Halpern A.L."/>
            <person name="Halter G.M."/>
            <person name="Han M.V."/>
            <person name="Heger A."/>
            <person name="Hillier L."/>
            <person name="Hinrichs A.S."/>
            <person name="Holmes I."/>
            <person name="Hoskins R.A."/>
            <person name="Hubisz M.J."/>
            <person name="Hultmark D."/>
            <person name="Huntley M.A."/>
            <person name="Jaffe D.B."/>
            <person name="Jagadeeshan S."/>
            <person name="Jeck W.R."/>
            <person name="Johnson J."/>
            <person name="Jones C.D."/>
            <person name="Jordan W.C."/>
            <person name="Karpen G.H."/>
            <person name="Kataoka E."/>
            <person name="Keightley P.D."/>
            <person name="Kheradpour P."/>
            <person name="Kirkness E.F."/>
            <person name="Koerich L.B."/>
            <person name="Kristiansen K."/>
            <person name="Kudrna D."/>
            <person name="Kulathinal R.J."/>
            <person name="Kumar S."/>
            <person name="Kwok R."/>
            <person name="Lander E."/>
            <person name="Langley C.H."/>
            <person name="Lapoint R."/>
            <person name="Lazzaro B.P."/>
            <person name="Lee S.J."/>
            <person name="Levesque L."/>
            <person name="Li R."/>
            <person name="Lin C.F."/>
            <person name="Lin M.F."/>
            <person name="Lindblad-Toh K."/>
            <person name="Llopart A."/>
            <person name="Long M."/>
            <person name="Low L."/>
            <person name="Lozovsky E."/>
            <person name="Lu J."/>
            <person name="Luo M."/>
            <person name="Machado C.A."/>
            <person name="Makalowski W."/>
            <person name="Marzo M."/>
            <person name="Matsuda M."/>
            <person name="Matzkin L."/>
            <person name="McAllister B."/>
            <person name="McBride C.S."/>
            <person name="McKernan B."/>
            <person name="McKernan K."/>
            <person name="Mendez-Lago M."/>
            <person name="Minx P."/>
            <person name="Mollenhauer M.U."/>
            <person name="Montooth K."/>
            <person name="Mount S.M."/>
            <person name="Mu X."/>
            <person name="Myers E."/>
            <person name="Negre B."/>
            <person name="Newfeld S."/>
            <person name="Nielsen R."/>
            <person name="Noor M.A."/>
            <person name="O'Grady P."/>
            <person name="Pachter L."/>
            <person name="Papaceit M."/>
            <person name="Parisi M.J."/>
            <person name="Parisi M."/>
            <person name="Parts L."/>
            <person name="Pedersen J.S."/>
            <person name="Pesole G."/>
            <person name="Phillippy A.M."/>
            <person name="Ponting C.P."/>
            <person name="Pop M."/>
            <person name="Porcelli D."/>
            <person name="Powell J.R."/>
            <person name="Prohaska S."/>
            <person name="Pruitt K."/>
            <person name="Puig M."/>
            <person name="Quesneville H."/>
            <person name="Ram K.R."/>
            <person name="Rand D."/>
            <person name="Rasmussen M.D."/>
            <person name="Reed L.K."/>
            <person name="Reenan R."/>
            <person name="Reily A."/>
            <person name="Remington K.A."/>
            <person name="Rieger T.T."/>
            <person name="Ritchie M.G."/>
            <person name="Robin C."/>
            <person name="Rogers Y.H."/>
            <person name="Rohde C."/>
            <person name="Rozas J."/>
            <person name="Rubenfield M.J."/>
            <person name="Ruiz A."/>
            <person name="Russo S."/>
            <person name="Salzberg S.L."/>
            <person name="Sanchez-Gracia A."/>
            <person name="Saranga D.J."/>
            <person name="Sato H."/>
            <person name="Schaeffer S.W."/>
            <person name="Schatz M.C."/>
            <person name="Schlenke T."/>
            <person name="Schwartz R."/>
            <person name="Segarra C."/>
            <person name="Singh R.S."/>
            <person name="Sirot L."/>
            <person name="Sirota M."/>
            <person name="Sisneros N.B."/>
            <person name="Smith C.D."/>
            <person name="Smith T.F."/>
            <person name="Spieth J."/>
            <person name="Stage D.E."/>
            <person name="Stark A."/>
            <person name="Stephan W."/>
            <person name="Strausberg R.L."/>
            <person name="Strempel S."/>
            <person name="Sturgill D."/>
            <person name="Sutton G."/>
            <person name="Sutton G.G."/>
            <person name="Tao W."/>
            <person name="Teichmann S."/>
            <person name="Tobari Y.N."/>
            <person name="Tomimura Y."/>
            <person name="Tsolas J.M."/>
            <person name="Valente V.L."/>
            <person name="Venter E."/>
            <person name="Venter J.C."/>
            <person name="Vicario S."/>
            <person name="Vieira F.G."/>
            <person name="Vilella A.J."/>
            <person name="Villasante A."/>
            <person name="Walenz B."/>
            <person name="Wang J."/>
            <person name="Wasserman M."/>
            <person name="Watts T."/>
            <person name="Wilson D."/>
            <person name="Wilson R.K."/>
            <person name="Wing R.A."/>
            <person name="Wolfner M.F."/>
            <person name="Wong A."/>
            <person name="Wong G.K."/>
            <person name="Wu C.I."/>
            <person name="Wu G."/>
            <person name="Yamamoto D."/>
            <person name="Yang H.P."/>
            <person name="Yang S.P."/>
            <person name="Yorke J.A."/>
            <person name="Yoshida K."/>
            <person name="Zdobnov E."/>
            <person name="Zhang P."/>
            <person name="Zhang Y."/>
            <person name="Zimin A.V."/>
            <person name="Baldwin J."/>
            <person name="Abdouelleil A."/>
            <person name="Abdulkadir J."/>
            <person name="Abebe A."/>
            <person name="Abera B."/>
            <person name="Abreu J."/>
            <person name="Acer S.C."/>
            <person name="Aftuck L."/>
            <person name="Alexander A."/>
            <person name="An P."/>
            <person name="Anderson E."/>
            <person name="Anderson S."/>
            <person name="Arachi H."/>
            <person name="Azer M."/>
            <person name="Bachantsang P."/>
            <person name="Barry A."/>
            <person name="Bayul T."/>
            <person name="Berlin A."/>
            <person name="Bessette D."/>
            <person name="Bloom T."/>
            <person name="Blye J."/>
            <person name="Boguslavskiy L."/>
            <person name="Bonnet C."/>
            <person name="Boukhgalter B."/>
            <person name="Bourzgui I."/>
            <person name="Brown A."/>
            <person name="Cahill P."/>
            <person name="Channer S."/>
            <person name="Cheshatsang Y."/>
            <person name="Chuda L."/>
            <person name="Citroen M."/>
            <person name="Collymore A."/>
            <person name="Cooke P."/>
            <person name="Costello M."/>
            <person name="D'Aco K."/>
            <person name="Daza R."/>
            <person name="De Haan G."/>
            <person name="DeGray S."/>
            <person name="DeMaso C."/>
            <person name="Dhargay N."/>
            <person name="Dooley K."/>
            <person name="Dooley E."/>
            <person name="Doricent M."/>
            <person name="Dorje P."/>
            <person name="Dorjee K."/>
            <person name="Dupes A."/>
            <person name="Elong R."/>
            <person name="Falk J."/>
            <person name="Farina A."/>
            <person name="Faro S."/>
            <person name="Ferguson D."/>
            <person name="Fisher S."/>
            <person name="Foley C.D."/>
            <person name="Franke A."/>
            <person name="Friedrich D."/>
            <person name="Gadbois L."/>
            <person name="Gearin G."/>
            <person name="Gearin C.R."/>
            <person name="Giannoukos G."/>
            <person name="Goode T."/>
            <person name="Graham J."/>
            <person name="Grandbois E."/>
            <person name="Grewal S."/>
            <person name="Gyaltsen K."/>
            <person name="Hafez N."/>
            <person name="Hagos B."/>
            <person name="Hall J."/>
            <person name="Henson C."/>
            <person name="Hollinger A."/>
            <person name="Honan T."/>
            <person name="Huard M.D."/>
            <person name="Hughes L."/>
            <person name="Hurhula B."/>
            <person name="Husby M.E."/>
            <person name="Kamat A."/>
            <person name="Kanga B."/>
            <person name="Kashin S."/>
            <person name="Khazanovich D."/>
            <person name="Kisner P."/>
            <person name="Lance K."/>
            <person name="Lara M."/>
            <person name="Lee W."/>
            <person name="Lennon N."/>
            <person name="Letendre F."/>
            <person name="LeVine R."/>
            <person name="Lipovsky A."/>
            <person name="Liu X."/>
            <person name="Liu J."/>
            <person name="Liu S."/>
            <person name="Lokyitsang T."/>
            <person name="Lokyitsang Y."/>
            <person name="Lubonja R."/>
            <person name="Lui A."/>
            <person name="MacDonald P."/>
            <person name="Magnisalis V."/>
            <person name="Maru K."/>
            <person name="Matthews C."/>
            <person name="McCusker W."/>
            <person name="McDonough S."/>
            <person name="Mehta T."/>
            <person name="Meldrim J."/>
            <person name="Meneus L."/>
            <person name="Mihai O."/>
            <person name="Mihalev A."/>
            <person name="Mihova T."/>
            <person name="Mittelman R."/>
            <person name="Mlenga V."/>
            <person name="Montmayeur A."/>
            <person name="Mulrain L."/>
            <person name="Navidi A."/>
            <person name="Naylor J."/>
            <person name="Negash T."/>
            <person name="Nguyen T."/>
            <person name="Nguyen N."/>
            <person name="Nicol R."/>
            <person name="Norbu C."/>
            <person name="Norbu N."/>
            <person name="Novod N."/>
            <person name="O'Neill B."/>
            <person name="Osman S."/>
            <person name="Markiewicz E."/>
            <person name="Oyono O.L."/>
            <person name="Patti C."/>
            <person name="Phunkhang P."/>
            <person name="Pierre F."/>
            <person name="Priest M."/>
            <person name="Raghuraman S."/>
            <person name="Rege F."/>
            <person name="Reyes R."/>
            <person name="Rise C."/>
            <person name="Rogov P."/>
            <person name="Ross K."/>
            <person name="Ryan E."/>
            <person name="Settipalli S."/>
            <person name="Shea T."/>
            <person name="Sherpa N."/>
            <person name="Shi L."/>
            <person name="Shih D."/>
            <person name="Sparrow T."/>
            <person name="Spaulding J."/>
            <person name="Stalker J."/>
            <person name="Stange-Thomann N."/>
            <person name="Stavropoulos S."/>
            <person name="Stone C."/>
            <person name="Strader C."/>
            <person name="Tesfaye S."/>
            <person name="Thomson T."/>
            <person name="Thoulutsang Y."/>
            <person name="Thoulutsang D."/>
            <person name="Topham K."/>
            <person name="Topping I."/>
            <person name="Tsamla T."/>
            <person name="Vassiliev H."/>
            <person name="Vo A."/>
            <person name="Wangchuk T."/>
            <person name="Wangdi T."/>
            <person name="Weiand M."/>
            <person name="Wilkinson J."/>
            <person name="Wilson A."/>
            <person name="Yadav S."/>
            <person name="Young G."/>
            <person name="Yu Q."/>
            <person name="Zembek L."/>
            <person name="Zhong D."/>
            <person name="Zimmer A."/>
            <person name="Zwirko Z."/>
            <person name="Jaffe D.B."/>
            <person name="Alvarez P."/>
            <person name="Brockman W."/>
            <person name="Butler J."/>
            <person name="Chin C."/>
            <person name="Gnerre S."/>
            <person name="Grabherr M."/>
            <person name="Kleber M."/>
            <person name="Mauceli E."/>
            <person name="MacCallum I."/>
        </authorList>
    </citation>
    <scope>NUCLEOTIDE SEQUENCE [LARGE SCALE GENOMIC DNA]</scope>
    <source>
        <strain evidence="17">Tucson 15287-2541.00</strain>
    </source>
</reference>
<comment type="subunit">
    <text evidence="11">Interacts with Hsp83.</text>
</comment>
<keyword evidence="3" id="KW-0963">Cytoplasm</keyword>
<dbReference type="InterPro" id="IPR042282">
    <property type="entry name" value="FKBP6/shu"/>
</dbReference>
<keyword evidence="8" id="KW-0943">RNA-mediated gene silencing</keyword>
<evidence type="ECO:0000256" key="12">
    <source>
        <dbReference type="PROSITE-ProRule" id="PRU00277"/>
    </source>
</evidence>
<comment type="catalytic activity">
    <reaction evidence="12">
        <text>[protein]-peptidylproline (omega=180) = [protein]-peptidylproline (omega=0)</text>
        <dbReference type="Rhea" id="RHEA:16237"/>
        <dbReference type="Rhea" id="RHEA-COMP:10747"/>
        <dbReference type="Rhea" id="RHEA-COMP:10748"/>
        <dbReference type="ChEBI" id="CHEBI:83833"/>
        <dbReference type="ChEBI" id="CHEBI:83834"/>
        <dbReference type="EC" id="5.2.1.8"/>
    </reaction>
</comment>
<feature type="repeat" description="TPR" evidence="13">
    <location>
        <begin position="303"/>
        <end position="336"/>
    </location>
</feature>
<dbReference type="GO" id="GO:0010526">
    <property type="term" value="P:transposable element silencing"/>
    <property type="evidence" value="ECO:0007669"/>
    <property type="project" value="EnsemblMetazoa"/>
</dbReference>
<evidence type="ECO:0000256" key="5">
    <source>
        <dbReference type="ARBA" id="ARBA00022782"/>
    </source>
</evidence>
<evidence type="ECO:0000256" key="13">
    <source>
        <dbReference type="PROSITE-ProRule" id="PRU00339"/>
    </source>
</evidence>
<dbReference type="GO" id="GO:0051879">
    <property type="term" value="F:Hsp90 protein binding"/>
    <property type="evidence" value="ECO:0007669"/>
    <property type="project" value="TreeGrafter"/>
</dbReference>
<keyword evidence="9" id="KW-0469">Meiosis</keyword>
<organism evidence="17">
    <name type="scientific">Drosophila grimshawi</name>
    <name type="common">Hawaiian fruit fly</name>
    <name type="synonym">Idiomyia grimshawi</name>
    <dbReference type="NCBI Taxonomy" id="7222"/>
    <lineage>
        <taxon>Eukaryota</taxon>
        <taxon>Metazoa</taxon>
        <taxon>Ecdysozoa</taxon>
        <taxon>Arthropoda</taxon>
        <taxon>Hexapoda</taxon>
        <taxon>Insecta</taxon>
        <taxon>Pterygota</taxon>
        <taxon>Neoptera</taxon>
        <taxon>Endopterygota</taxon>
        <taxon>Diptera</taxon>
        <taxon>Brachycera</taxon>
        <taxon>Muscomorpha</taxon>
        <taxon>Ephydroidea</taxon>
        <taxon>Drosophilidae</taxon>
        <taxon>Drosophila</taxon>
        <taxon>Hawaiian Drosophila</taxon>
    </lineage>
</organism>
<feature type="compositionally biased region" description="Basic and acidic residues" evidence="14">
    <location>
        <begin position="364"/>
        <end position="386"/>
    </location>
</feature>
<dbReference type="GO" id="GO:0043186">
    <property type="term" value="C:P granule"/>
    <property type="evidence" value="ECO:0007669"/>
    <property type="project" value="EnsemblMetazoa"/>
</dbReference>
<dbReference type="Proteomes" id="UP000001070">
    <property type="component" value="Unassembled WGS sequence"/>
</dbReference>
<dbReference type="PANTHER" id="PTHR46674:SF1">
    <property type="entry name" value="INACTIVE PEPTIDYL-PROLYL CIS-TRANS ISOMERASE FKBP6"/>
    <property type="match status" value="1"/>
</dbReference>
<dbReference type="OrthoDB" id="8116123at2759"/>
<dbReference type="InterPro" id="IPR046357">
    <property type="entry name" value="PPIase_dom_sf"/>
</dbReference>
<dbReference type="SMR" id="B4JVT5"/>
<dbReference type="SUPFAM" id="SSF48452">
    <property type="entry name" value="TPR-like"/>
    <property type="match status" value="1"/>
</dbReference>
<gene>
    <name evidence="16" type="primary">Dgri\GH22913</name>
    <name evidence="16" type="ORF">Dgri_GH22913</name>
</gene>
<dbReference type="PROSITE" id="PS50059">
    <property type="entry name" value="FKBP_PPIASE"/>
    <property type="match status" value="1"/>
</dbReference>
<dbReference type="GO" id="GO:0070725">
    <property type="term" value="C:Yb body"/>
    <property type="evidence" value="ECO:0007669"/>
    <property type="project" value="EnsemblMetazoa"/>
</dbReference>
<dbReference type="GO" id="GO:0048477">
    <property type="term" value="P:oogenesis"/>
    <property type="evidence" value="ECO:0007669"/>
    <property type="project" value="UniProtKB-KW"/>
</dbReference>
<dbReference type="InterPro" id="IPR001179">
    <property type="entry name" value="PPIase_FKBP_dom"/>
</dbReference>
<dbReference type="InterPro" id="IPR011990">
    <property type="entry name" value="TPR-like_helical_dom_sf"/>
</dbReference>
<dbReference type="InterPro" id="IPR019734">
    <property type="entry name" value="TPR_rpt"/>
</dbReference>
<keyword evidence="4" id="KW-0677">Repeat</keyword>
<dbReference type="GO" id="GO:0007283">
    <property type="term" value="P:spermatogenesis"/>
    <property type="evidence" value="ECO:0007669"/>
    <property type="project" value="TreeGrafter"/>
</dbReference>
<feature type="region of interest" description="Disordered" evidence="14">
    <location>
        <begin position="364"/>
        <end position="398"/>
    </location>
</feature>
<dbReference type="GO" id="GO:0140990">
    <property type="term" value="P:primary piRNA processing"/>
    <property type="evidence" value="ECO:0007669"/>
    <property type="project" value="EnsemblMetazoa"/>
</dbReference>
<dbReference type="Pfam" id="PF00254">
    <property type="entry name" value="FKBP_C"/>
    <property type="match status" value="1"/>
</dbReference>
<dbReference type="PhylomeDB" id="B4JVT5"/>
<dbReference type="FunCoup" id="B4JVT5">
    <property type="interactions" value="112"/>
</dbReference>
<dbReference type="InParanoid" id="B4JVT5"/>
<comment type="function">
    <text evidence="10">Co-chaperone required during oogenesis to repress transposable elements and prevent their mobilization, which is essential for the germline integrity. Acts via the piRNA metabolic process, which mediates the repression of transposable elements during meiosis by forming complexes composed of piRNAs and Piwi proteins and govern the methylation and subsequent repression of transposons. Acts as a co-chaperone via its interaction with Hsp83/HSP90 and is required for the biogenesis of all three piRNA major populations.</text>
</comment>
<dbReference type="OMA" id="RGTKFEF"/>
<dbReference type="GO" id="GO:0140965">
    <property type="term" value="P:secondary piRNA processing"/>
    <property type="evidence" value="ECO:0007669"/>
    <property type="project" value="EnsemblMetazoa"/>
</dbReference>
<dbReference type="GO" id="GO:0051321">
    <property type="term" value="P:meiotic cell cycle"/>
    <property type="evidence" value="ECO:0007669"/>
    <property type="project" value="UniProtKB-KW"/>
</dbReference>
<dbReference type="eggNOG" id="KOG0543">
    <property type="taxonomic scope" value="Eukaryota"/>
</dbReference>
<dbReference type="EC" id="5.2.1.8" evidence="12"/>
<keyword evidence="6 13" id="KW-0802">TPR repeat</keyword>
<dbReference type="SUPFAM" id="SSF54534">
    <property type="entry name" value="FKBP-like"/>
    <property type="match status" value="1"/>
</dbReference>
<keyword evidence="12" id="KW-0697">Rotamase</keyword>
<feature type="compositionally biased region" description="Polar residues" evidence="14">
    <location>
        <begin position="388"/>
        <end position="398"/>
    </location>
</feature>
<name>B4JVT5_DROGR</name>